<organism evidence="1 2">
    <name type="scientific">Candidatus Portnoybacteria bacterium CG09_land_8_20_14_0_10_44_13</name>
    <dbReference type="NCBI Taxonomy" id="1974811"/>
    <lineage>
        <taxon>Bacteria</taxon>
        <taxon>Candidatus Portnoyibacteriota</taxon>
    </lineage>
</organism>
<comment type="caution">
    <text evidence="1">The sequence shown here is derived from an EMBL/GenBank/DDBJ whole genome shotgun (WGS) entry which is preliminary data.</text>
</comment>
<dbReference type="EMBL" id="PEZF01000074">
    <property type="protein sequence ID" value="PIS16759.1"/>
    <property type="molecule type" value="Genomic_DNA"/>
</dbReference>
<sequence length="107" mass="12339">MSIPLWCTICGDIVGVSDSDHPKIYLGCPGKGKHPKPERIERMKLWGIIKEVTKIYPETHTSSKWAEYLGPDNKFLLWLTMAVSGWDQMHVNGKWVWKRGWFGLLGR</sequence>
<name>A0A2H0WXW1_9BACT</name>
<evidence type="ECO:0000313" key="2">
    <source>
        <dbReference type="Proteomes" id="UP000229080"/>
    </source>
</evidence>
<dbReference type="Proteomes" id="UP000229080">
    <property type="component" value="Unassembled WGS sequence"/>
</dbReference>
<dbReference type="AlphaFoldDB" id="A0A2H0WXW1"/>
<protein>
    <submittedName>
        <fullName evidence="1">Uncharacterized protein</fullName>
    </submittedName>
</protein>
<evidence type="ECO:0000313" key="1">
    <source>
        <dbReference type="EMBL" id="PIS16759.1"/>
    </source>
</evidence>
<accession>A0A2H0WXW1</accession>
<gene>
    <name evidence="1" type="ORF">COT61_02210</name>
</gene>
<reference evidence="2" key="1">
    <citation type="submission" date="2017-09" db="EMBL/GenBank/DDBJ databases">
        <title>Depth-based differentiation of microbial function through sediment-hosted aquifers and enrichment of novel symbionts in the deep terrestrial subsurface.</title>
        <authorList>
            <person name="Probst A.J."/>
            <person name="Ladd B."/>
            <person name="Jarett J.K."/>
            <person name="Geller-Mcgrath D.E."/>
            <person name="Sieber C.M.K."/>
            <person name="Emerson J.B."/>
            <person name="Anantharaman K."/>
            <person name="Thomas B.C."/>
            <person name="Malmstrom R."/>
            <person name="Stieglmeier M."/>
            <person name="Klingl A."/>
            <person name="Woyke T."/>
            <person name="Ryan C.M."/>
            <person name="Banfield J.F."/>
        </authorList>
    </citation>
    <scope>NUCLEOTIDE SEQUENCE [LARGE SCALE GENOMIC DNA]</scope>
</reference>
<proteinExistence type="predicted"/>